<evidence type="ECO:0000313" key="2">
    <source>
        <dbReference type="EMBL" id="TFD53929.1"/>
    </source>
</evidence>
<dbReference type="RefSeq" id="WP_134518353.1">
    <property type="nucleotide sequence ID" value="NZ_SOHE01000018.1"/>
</dbReference>
<keyword evidence="2" id="KW-0808">Transferase</keyword>
<evidence type="ECO:0000313" key="3">
    <source>
        <dbReference type="Proteomes" id="UP000297447"/>
    </source>
</evidence>
<dbReference type="EMBL" id="SOHE01000018">
    <property type="protein sequence ID" value="TFD53929.1"/>
    <property type="molecule type" value="Genomic_DNA"/>
</dbReference>
<dbReference type="CDD" id="cd04182">
    <property type="entry name" value="GT_2_like_f"/>
    <property type="match status" value="1"/>
</dbReference>
<keyword evidence="3" id="KW-1185">Reference proteome</keyword>
<name>A0A4R9A7U1_9MICO</name>
<accession>A0A4R9A7U1</accession>
<reference evidence="2 3" key="1">
    <citation type="submission" date="2019-03" db="EMBL/GenBank/DDBJ databases">
        <title>Genomics of glacier-inhabiting Cryobacterium strains.</title>
        <authorList>
            <person name="Liu Q."/>
            <person name="Xin Y.-H."/>
        </authorList>
    </citation>
    <scope>NUCLEOTIDE SEQUENCE [LARGE SCALE GENOMIC DNA]</scope>
    <source>
        <strain evidence="2 3">Hh14</strain>
    </source>
</reference>
<dbReference type="Proteomes" id="UP000297447">
    <property type="component" value="Unassembled WGS sequence"/>
</dbReference>
<dbReference type="OrthoDB" id="4427994at2"/>
<dbReference type="AlphaFoldDB" id="A0A4R9A7U1"/>
<sequence>MAASTTTFRGQTRSAGLVLAAGGGTRYGTPKVLVRGADGVPWLQHAVTTLAASGCSPILVVLGAAAEQAETLLAETLLAETLGGSEVPVVIVRAPDWAAGLSASLRAGLDAAGRLEPLPSAIAVVPVDVPDLNTATVARVLGTHEHEHIVVTPDSLRQAVFGSRPGHPVLIGRAHWAPLAAGLQGDQGARPYLMAHHVQAVECGDLSTGLDVDSPAPGPLPAPGHG</sequence>
<dbReference type="SUPFAM" id="SSF53448">
    <property type="entry name" value="Nucleotide-diphospho-sugar transferases"/>
    <property type="match status" value="1"/>
</dbReference>
<protein>
    <submittedName>
        <fullName evidence="2">Nucleotidyltransferase family protein</fullName>
    </submittedName>
</protein>
<evidence type="ECO:0000259" key="1">
    <source>
        <dbReference type="Pfam" id="PF12804"/>
    </source>
</evidence>
<dbReference type="GO" id="GO:0016779">
    <property type="term" value="F:nucleotidyltransferase activity"/>
    <property type="evidence" value="ECO:0007669"/>
    <property type="project" value="UniProtKB-ARBA"/>
</dbReference>
<proteinExistence type="predicted"/>
<organism evidence="2 3">
    <name type="scientific">Cryobacterium frigoriphilum</name>
    <dbReference type="NCBI Taxonomy" id="1259150"/>
    <lineage>
        <taxon>Bacteria</taxon>
        <taxon>Bacillati</taxon>
        <taxon>Actinomycetota</taxon>
        <taxon>Actinomycetes</taxon>
        <taxon>Micrococcales</taxon>
        <taxon>Microbacteriaceae</taxon>
        <taxon>Cryobacterium</taxon>
    </lineage>
</organism>
<dbReference type="Pfam" id="PF12804">
    <property type="entry name" value="NTP_transf_3"/>
    <property type="match status" value="1"/>
</dbReference>
<feature type="domain" description="MobA-like NTP transferase" evidence="1">
    <location>
        <begin position="16"/>
        <end position="196"/>
    </location>
</feature>
<gene>
    <name evidence="2" type="ORF">E3T55_04340</name>
</gene>
<dbReference type="InterPro" id="IPR029044">
    <property type="entry name" value="Nucleotide-diphossugar_trans"/>
</dbReference>
<comment type="caution">
    <text evidence="2">The sequence shown here is derived from an EMBL/GenBank/DDBJ whole genome shotgun (WGS) entry which is preliminary data.</text>
</comment>
<dbReference type="PANTHER" id="PTHR43777:SF1">
    <property type="entry name" value="MOLYBDENUM COFACTOR CYTIDYLYLTRANSFERASE"/>
    <property type="match status" value="1"/>
</dbReference>
<dbReference type="PANTHER" id="PTHR43777">
    <property type="entry name" value="MOLYBDENUM COFACTOR CYTIDYLYLTRANSFERASE"/>
    <property type="match status" value="1"/>
</dbReference>
<dbReference type="Gene3D" id="3.90.550.10">
    <property type="entry name" value="Spore Coat Polysaccharide Biosynthesis Protein SpsA, Chain A"/>
    <property type="match status" value="1"/>
</dbReference>
<dbReference type="InterPro" id="IPR025877">
    <property type="entry name" value="MobA-like_NTP_Trfase"/>
</dbReference>